<organism evidence="1 2">
    <name type="scientific">Paeniglutamicibacter gangotriensis</name>
    <dbReference type="NCBI Taxonomy" id="254787"/>
    <lineage>
        <taxon>Bacteria</taxon>
        <taxon>Bacillati</taxon>
        <taxon>Actinomycetota</taxon>
        <taxon>Actinomycetes</taxon>
        <taxon>Micrococcales</taxon>
        <taxon>Micrococcaceae</taxon>
        <taxon>Paeniglutamicibacter</taxon>
    </lineage>
</organism>
<reference evidence="1 2" key="1">
    <citation type="submission" date="2019-07" db="EMBL/GenBank/DDBJ databases">
        <title>Analysis of the biochemical properties, biological activity and biotechnological potential of siderophores and biosurfactants produced by Antarctic psychrotolerant bacteria.</title>
        <authorList>
            <person name="Styczynski M."/>
            <person name="Krucon T."/>
            <person name="Decewicz P."/>
            <person name="Dziewit L."/>
        </authorList>
    </citation>
    <scope>NUCLEOTIDE SEQUENCE [LARGE SCALE GENOMIC DNA]</scope>
    <source>
        <strain evidence="1 2">ANT_H27</strain>
    </source>
</reference>
<dbReference type="EMBL" id="VOBL01000002">
    <property type="protein sequence ID" value="KAA0979348.1"/>
    <property type="molecule type" value="Genomic_DNA"/>
</dbReference>
<dbReference type="OrthoDB" id="9812295at2"/>
<dbReference type="Gene3D" id="3.10.450.50">
    <property type="match status" value="1"/>
</dbReference>
<dbReference type="AlphaFoldDB" id="A0A5B0EKW8"/>
<evidence type="ECO:0000313" key="2">
    <source>
        <dbReference type="Proteomes" id="UP000323856"/>
    </source>
</evidence>
<dbReference type="SUPFAM" id="SSF54427">
    <property type="entry name" value="NTF2-like"/>
    <property type="match status" value="1"/>
</dbReference>
<dbReference type="InterPro" id="IPR032710">
    <property type="entry name" value="NTF2-like_dom_sf"/>
</dbReference>
<evidence type="ECO:0000313" key="1">
    <source>
        <dbReference type="EMBL" id="KAA0979348.1"/>
    </source>
</evidence>
<protein>
    <submittedName>
        <fullName evidence="1">Uncharacterized protein</fullName>
    </submittedName>
</protein>
<proteinExistence type="predicted"/>
<gene>
    <name evidence="1" type="ORF">FQ154_02685</name>
</gene>
<sequence length="85" mass="9656">METPLVAPDHTRKLLEAYAMAVGAKNVAGFVDLYAPDVHVYDAWARFEYDGAEPWRNMVQDWFDELGEETVEVQFDAVRVHAGAR</sequence>
<dbReference type="Proteomes" id="UP000323856">
    <property type="component" value="Unassembled WGS sequence"/>
</dbReference>
<comment type="caution">
    <text evidence="1">The sequence shown here is derived from an EMBL/GenBank/DDBJ whole genome shotgun (WGS) entry which is preliminary data.</text>
</comment>
<name>A0A5B0EKW8_9MICC</name>
<accession>A0A5B0EKW8</accession>